<keyword evidence="2" id="KW-1185">Reference proteome</keyword>
<protein>
    <submittedName>
        <fullName evidence="1">Uncharacterized protein</fullName>
    </submittedName>
</protein>
<dbReference type="InterPro" id="IPR017853">
    <property type="entry name" value="GH"/>
</dbReference>
<name>A0A0T6LMQ7_WENVI</name>
<dbReference type="Proteomes" id="UP000050867">
    <property type="component" value="Unassembled WGS sequence"/>
</dbReference>
<dbReference type="AlphaFoldDB" id="A0A0T6LMQ7"/>
<evidence type="ECO:0000313" key="1">
    <source>
        <dbReference type="EMBL" id="KRV47193.1"/>
    </source>
</evidence>
<proteinExistence type="predicted"/>
<gene>
    <name evidence="1" type="ORF">AQ490_09400</name>
</gene>
<dbReference type="EMBL" id="LLZU01000038">
    <property type="protein sequence ID" value="KRV47193.1"/>
    <property type="molecule type" value="Genomic_DNA"/>
</dbReference>
<dbReference type="eggNOG" id="ENOG502Z9QT">
    <property type="taxonomic scope" value="Bacteria"/>
</dbReference>
<evidence type="ECO:0000313" key="2">
    <source>
        <dbReference type="Proteomes" id="UP000050867"/>
    </source>
</evidence>
<sequence>MDMVHANPGEPMTVSRYNDPATLAALDYDGQVINEFRPPQTAVTFDTFDERIFPAGSEARAWVEENVRRVDEHIRRAHAAGVAAYFFTDVIVLPRRLVELHAEEILDQEGRINLHRPLTQHVHRLMLREVFARFPDMDGLVIRTGETYLQNTPFHTGNNPITDAAASHRLLIELLREEVCVRAGKELFYRTWSLGSGGGDRLRYDPAFYREVTDRIEPHERLLFSIKHTADDYWRTVPFNETLGTGRHRQIVEVQCQREYEAKGACPDYIGDGVVNGFEEYPEGPAPRGLADLVDNPLFAGVWTWSRGGGWRGPYITNELWCDLNVSVVARWTRDTALGEEGAFAAHAREAGLDGEGTRSFRRLALLSAAGTLRGHYSARFPVEALTWTRDQFLGGCDRDLVNDYDAILDRGLVDVALAEKEQAARIWQEITELADRIPLRNPADRAYLRVSARYGKYLYAVVHHGWEVMLRGFAGDRDGRYDNDAIAAHLRAYDDAWRGWRRLEAREPSCGTLYQAHSFGPMDANGVHSADPDHGMGPSVERYRGLLAR</sequence>
<reference evidence="1 2" key="1">
    <citation type="submission" date="2015-10" db="EMBL/GenBank/DDBJ databases">
        <title>Draft genome sequence of pyrrolomycin-producing Streptomyces vitaminophilus.</title>
        <authorList>
            <person name="Graham D.E."/>
            <person name="Mahan K.M."/>
            <person name="Klingeman D.M."/>
            <person name="Hettich R.L."/>
            <person name="Parry R.J."/>
        </authorList>
    </citation>
    <scope>NUCLEOTIDE SEQUENCE [LARGE SCALE GENOMIC DNA]</scope>
    <source>
        <strain evidence="1 2">ATCC 31673</strain>
    </source>
</reference>
<accession>A0A0T6LMQ7</accession>
<dbReference type="STRING" id="76728.AQ490_09400"/>
<comment type="caution">
    <text evidence="1">The sequence shown here is derived from an EMBL/GenBank/DDBJ whole genome shotgun (WGS) entry which is preliminary data.</text>
</comment>
<dbReference type="SUPFAM" id="SSF51445">
    <property type="entry name" value="(Trans)glycosidases"/>
    <property type="match status" value="1"/>
</dbReference>
<organism evidence="1 2">
    <name type="scientific">Wenjunlia vitaminophila</name>
    <name type="common">Streptomyces vitaminophilus</name>
    <dbReference type="NCBI Taxonomy" id="76728"/>
    <lineage>
        <taxon>Bacteria</taxon>
        <taxon>Bacillati</taxon>
        <taxon>Actinomycetota</taxon>
        <taxon>Actinomycetes</taxon>
        <taxon>Kitasatosporales</taxon>
        <taxon>Streptomycetaceae</taxon>
        <taxon>Wenjunlia</taxon>
    </lineage>
</organism>